<dbReference type="PANTHER" id="PTHR14009:SF1">
    <property type="entry name" value="MITOCHONDRIAL PROTON_CALCIUM EXCHANGER PROTEIN"/>
    <property type="match status" value="1"/>
</dbReference>
<evidence type="ECO:0000256" key="13">
    <source>
        <dbReference type="ARBA" id="ARBA00023054"/>
    </source>
</evidence>
<accession>A0AAN9BQE5</accession>
<keyword evidence="14" id="KW-0406">Ion transport</keyword>
<dbReference type="InterPro" id="IPR044202">
    <property type="entry name" value="LETM1/MDM38-like"/>
</dbReference>
<evidence type="ECO:0000256" key="8">
    <source>
        <dbReference type="ARBA" id="ARBA00022723"/>
    </source>
</evidence>
<dbReference type="InterPro" id="IPR033122">
    <property type="entry name" value="LETM1-like_RBD"/>
</dbReference>
<keyword evidence="4" id="KW-0813">Transport</keyword>
<evidence type="ECO:0000256" key="17">
    <source>
        <dbReference type="ARBA" id="ARBA00031360"/>
    </source>
</evidence>
<evidence type="ECO:0000256" key="14">
    <source>
        <dbReference type="ARBA" id="ARBA00023065"/>
    </source>
</evidence>
<proteinExistence type="inferred from homology"/>
<keyword evidence="8" id="KW-0479">Metal-binding</keyword>
<feature type="region of interest" description="Disordered" evidence="20">
    <location>
        <begin position="44"/>
        <end position="70"/>
    </location>
</feature>
<comment type="caution">
    <text evidence="23">The sequence shown here is derived from an EMBL/GenBank/DDBJ whole genome shotgun (WGS) entry which is preliminary data.</text>
</comment>
<evidence type="ECO:0000256" key="11">
    <source>
        <dbReference type="ARBA" id="ARBA00022946"/>
    </source>
</evidence>
<dbReference type="PROSITE" id="PS50222">
    <property type="entry name" value="EF_HAND_2"/>
    <property type="match status" value="1"/>
</dbReference>
<feature type="domain" description="Letm1 RBD" evidence="22">
    <location>
        <begin position="285"/>
        <end position="644"/>
    </location>
</feature>
<dbReference type="Gene3D" id="1.10.238.10">
    <property type="entry name" value="EF-hand"/>
    <property type="match status" value="1"/>
</dbReference>
<feature type="compositionally biased region" description="Basic residues" evidence="20">
    <location>
        <begin position="49"/>
        <end position="64"/>
    </location>
</feature>
<feature type="region of interest" description="Disordered" evidence="20">
    <location>
        <begin position="516"/>
        <end position="551"/>
    </location>
</feature>
<feature type="compositionally biased region" description="Basic and acidic residues" evidence="20">
    <location>
        <begin position="516"/>
        <end position="540"/>
    </location>
</feature>
<keyword evidence="24" id="KW-1185">Reference proteome</keyword>
<evidence type="ECO:0000256" key="16">
    <source>
        <dbReference type="ARBA" id="ARBA00023136"/>
    </source>
</evidence>
<dbReference type="GO" id="GO:0043022">
    <property type="term" value="F:ribosome binding"/>
    <property type="evidence" value="ECO:0007669"/>
    <property type="project" value="InterPro"/>
</dbReference>
<evidence type="ECO:0000256" key="20">
    <source>
        <dbReference type="SAM" id="MobiDB-lite"/>
    </source>
</evidence>
<evidence type="ECO:0000256" key="1">
    <source>
        <dbReference type="ARBA" id="ARBA00004434"/>
    </source>
</evidence>
<keyword evidence="12" id="KW-1133">Transmembrane helix</keyword>
<keyword evidence="15 18" id="KW-0496">Mitochondrion</keyword>
<sequence length="834" mass="94594">MSYLILGPVSQSLSRGRLVLPVVAGCCCKCHARVCSRALSTQTAPWNGHTHRKREKSSRPHRPHQQQTQLQPFSIHSSFFKSKYLLHSGTPASLFGTIHDDRPLLRLSSAINVCDARSLFSNYMVASSFHSSGLLLREESKVEKSVKALKQKVEQALKKGDAEKLEQEQQVAKPEVVAAALPKKSLGQRFVAELKHYYHGFRLLLIDIRICIRLLWNMANGKSLTRRERRQLVRTTADLFRLVPFSVFLLVPFMELLLPVFVKLFPSMLPSTFAEENQQQEKLKKQLKAKLELAKFLQLTIRETALQKKKKKGSAAEEFSNFVAKIRSEGIRPTTDEILKFAKLFEDEITLDNLSRQQLQAVCRVLGIQPIGIDALLRFQLDMKLRQLKADDKMIKKEGLDSLTMNELQAANRARGMRALGVSHERLTEQLQQWLTLHLEEQIPTSLLLLSRALYLPETLSTEEQLTATITELTAKPSTTEEVKLKAAELAGEDVDNKTRLDIIKHEEDIIAAETKARQDEEAAEQEEKARQVQGEREAAEALAGQAAMDTKTVSTDEALISETAAKSEELVDKAPEMVGLPGEDLKEPAKEKGKEEGEEEHVTAKELEEIETALEEIAEHKQFNIKKEELQDLKQEVDEYREDLQDLKEVMVLTGAEHDPMVESKASQRLAKRVDRLIHQADTVMTELQAEKERFQEEIEVGEVRLKRSAELKADEKQAEEVLLKISESKDNIVSINEMLLAMKRLKKVPSDTKLQRIIEVLDDDHDGNINVNLALKVLEVLGQENVKLNKMQVQEMINLLKAEMELEGEEKLKEKKEKEAKEEHKQAGEAQS</sequence>
<protein>
    <recommendedName>
        <fullName evidence="3">Mitochondrial proton/calcium exchanger protein</fullName>
    </recommendedName>
    <alternativeName>
        <fullName evidence="17">Leucine zipper-EF-hand-containing transmembrane protein 1</fullName>
    </alternativeName>
</protein>
<evidence type="ECO:0000256" key="10">
    <source>
        <dbReference type="ARBA" id="ARBA00022837"/>
    </source>
</evidence>
<comment type="subcellular location">
    <subcellularLocation>
        <location evidence="1">Mitochondrion inner membrane</location>
        <topology evidence="1">Single-pass membrane protein</topology>
    </subcellularLocation>
</comment>
<organism evidence="23 24">
    <name type="scientific">Littorina saxatilis</name>
    <dbReference type="NCBI Taxonomy" id="31220"/>
    <lineage>
        <taxon>Eukaryota</taxon>
        <taxon>Metazoa</taxon>
        <taxon>Spiralia</taxon>
        <taxon>Lophotrochozoa</taxon>
        <taxon>Mollusca</taxon>
        <taxon>Gastropoda</taxon>
        <taxon>Caenogastropoda</taxon>
        <taxon>Littorinimorpha</taxon>
        <taxon>Littorinoidea</taxon>
        <taxon>Littorinidae</taxon>
        <taxon>Littorina</taxon>
    </lineage>
</organism>
<dbReference type="GO" id="GO:0015297">
    <property type="term" value="F:antiporter activity"/>
    <property type="evidence" value="ECO:0007669"/>
    <property type="project" value="UniProtKB-KW"/>
</dbReference>
<keyword evidence="6" id="KW-0109">Calcium transport</keyword>
<keyword evidence="5" id="KW-0050">Antiport</keyword>
<evidence type="ECO:0000256" key="7">
    <source>
        <dbReference type="ARBA" id="ARBA00022692"/>
    </source>
</evidence>
<dbReference type="GO" id="GO:0030003">
    <property type="term" value="P:intracellular monoatomic cation homeostasis"/>
    <property type="evidence" value="ECO:0007669"/>
    <property type="project" value="TreeGrafter"/>
</dbReference>
<evidence type="ECO:0000256" key="19">
    <source>
        <dbReference type="SAM" id="Coils"/>
    </source>
</evidence>
<evidence type="ECO:0000256" key="15">
    <source>
        <dbReference type="ARBA" id="ARBA00023128"/>
    </source>
</evidence>
<keyword evidence="13 19" id="KW-0175">Coiled coil</keyword>
<feature type="region of interest" description="Disordered" evidence="20">
    <location>
        <begin position="811"/>
        <end position="834"/>
    </location>
</feature>
<name>A0AAN9BQE5_9CAEN</name>
<evidence type="ECO:0000259" key="21">
    <source>
        <dbReference type="PROSITE" id="PS50222"/>
    </source>
</evidence>
<dbReference type="EMBL" id="JBAMIC010000003">
    <property type="protein sequence ID" value="KAK7109299.1"/>
    <property type="molecule type" value="Genomic_DNA"/>
</dbReference>
<feature type="coiled-coil region" evidence="19">
    <location>
        <begin position="624"/>
        <end position="651"/>
    </location>
</feature>
<evidence type="ECO:0000256" key="9">
    <source>
        <dbReference type="ARBA" id="ARBA00022792"/>
    </source>
</evidence>
<evidence type="ECO:0000256" key="5">
    <source>
        <dbReference type="ARBA" id="ARBA00022449"/>
    </source>
</evidence>
<dbReference type="Pfam" id="PF26561">
    <property type="entry name" value="LETM1_C"/>
    <property type="match status" value="1"/>
</dbReference>
<evidence type="ECO:0000256" key="12">
    <source>
        <dbReference type="ARBA" id="ARBA00022989"/>
    </source>
</evidence>
<feature type="compositionally biased region" description="Basic and acidic residues" evidence="20">
    <location>
        <begin position="584"/>
        <end position="604"/>
    </location>
</feature>
<keyword evidence="10" id="KW-0106">Calcium</keyword>
<evidence type="ECO:0000256" key="6">
    <source>
        <dbReference type="ARBA" id="ARBA00022568"/>
    </source>
</evidence>
<keyword evidence="11" id="KW-0809">Transit peptide</keyword>
<evidence type="ECO:0000256" key="2">
    <source>
        <dbReference type="ARBA" id="ARBA00009584"/>
    </source>
</evidence>
<evidence type="ECO:0000313" key="24">
    <source>
        <dbReference type="Proteomes" id="UP001374579"/>
    </source>
</evidence>
<dbReference type="InterPro" id="IPR059005">
    <property type="entry name" value="LETM1_C"/>
</dbReference>
<dbReference type="PROSITE" id="PS51758">
    <property type="entry name" value="LETM1_RBD"/>
    <property type="match status" value="1"/>
</dbReference>
<dbReference type="Pfam" id="PF07766">
    <property type="entry name" value="LETM1_RBD"/>
    <property type="match status" value="1"/>
</dbReference>
<reference evidence="23 24" key="1">
    <citation type="submission" date="2024-02" db="EMBL/GenBank/DDBJ databases">
        <title>Chromosome-scale genome assembly of the rough periwinkle Littorina saxatilis.</title>
        <authorList>
            <person name="De Jode A."/>
            <person name="Faria R."/>
            <person name="Formenti G."/>
            <person name="Sims Y."/>
            <person name="Smith T.P."/>
            <person name="Tracey A."/>
            <person name="Wood J.M.D."/>
            <person name="Zagrodzka Z.B."/>
            <person name="Johannesson K."/>
            <person name="Butlin R.K."/>
            <person name="Leder E.H."/>
        </authorList>
    </citation>
    <scope>NUCLEOTIDE SEQUENCE [LARGE SCALE GENOMIC DNA]</scope>
    <source>
        <strain evidence="23">Snail1</strain>
        <tissue evidence="23">Muscle</tissue>
    </source>
</reference>
<comment type="similarity">
    <text evidence="2">Belongs to the LETM1 family.</text>
</comment>
<keyword evidence="7" id="KW-0812">Transmembrane</keyword>
<dbReference type="GO" id="GO:0005509">
    <property type="term" value="F:calcium ion binding"/>
    <property type="evidence" value="ECO:0007669"/>
    <property type="project" value="InterPro"/>
</dbReference>
<dbReference type="SUPFAM" id="SSF47473">
    <property type="entry name" value="EF-hand"/>
    <property type="match status" value="1"/>
</dbReference>
<evidence type="ECO:0000256" key="4">
    <source>
        <dbReference type="ARBA" id="ARBA00022448"/>
    </source>
</evidence>
<feature type="coiled-coil region" evidence="19">
    <location>
        <begin position="679"/>
        <end position="706"/>
    </location>
</feature>
<evidence type="ECO:0000256" key="18">
    <source>
        <dbReference type="PROSITE-ProRule" id="PRU01094"/>
    </source>
</evidence>
<feature type="domain" description="EF-hand" evidence="21">
    <location>
        <begin position="751"/>
        <end position="786"/>
    </location>
</feature>
<dbReference type="InterPro" id="IPR011992">
    <property type="entry name" value="EF-hand-dom_pair"/>
</dbReference>
<evidence type="ECO:0000259" key="22">
    <source>
        <dbReference type="PROSITE" id="PS51758"/>
    </source>
</evidence>
<dbReference type="Proteomes" id="UP001374579">
    <property type="component" value="Unassembled WGS sequence"/>
</dbReference>
<dbReference type="GO" id="GO:0005743">
    <property type="term" value="C:mitochondrial inner membrane"/>
    <property type="evidence" value="ECO:0007669"/>
    <property type="project" value="UniProtKB-SubCell"/>
</dbReference>
<dbReference type="PANTHER" id="PTHR14009">
    <property type="entry name" value="LEUCINE ZIPPER-EF-HAND CONTAINING TRANSMEMBRANE PROTEIN"/>
    <property type="match status" value="1"/>
</dbReference>
<dbReference type="InterPro" id="IPR002048">
    <property type="entry name" value="EF_hand_dom"/>
</dbReference>
<keyword evidence="16" id="KW-0472">Membrane</keyword>
<feature type="coiled-coil region" evidence="19">
    <location>
        <begin position="139"/>
        <end position="170"/>
    </location>
</feature>
<keyword evidence="9" id="KW-0999">Mitochondrion inner membrane</keyword>
<evidence type="ECO:0000256" key="3">
    <source>
        <dbReference type="ARBA" id="ARBA00020557"/>
    </source>
</evidence>
<gene>
    <name evidence="23" type="ORF">V1264_013363</name>
</gene>
<evidence type="ECO:0000313" key="23">
    <source>
        <dbReference type="EMBL" id="KAK7109299.1"/>
    </source>
</evidence>
<feature type="region of interest" description="Disordered" evidence="20">
    <location>
        <begin position="580"/>
        <end position="604"/>
    </location>
</feature>
<dbReference type="AlphaFoldDB" id="A0AAN9BQE5"/>